<evidence type="ECO:0000313" key="1">
    <source>
        <dbReference type="EMBL" id="AKM50406.1"/>
    </source>
</evidence>
<reference evidence="1 2" key="1">
    <citation type="journal article" date="2013" name="Genome Announc.">
        <title>Draft Genome Sequence of Lactobacillus fermentum Strain 3872.</title>
        <authorList>
            <person name="Karlyshev A.V."/>
            <person name="Raju K."/>
            <person name="Abramov V.M."/>
        </authorList>
    </citation>
    <scope>NUCLEOTIDE SEQUENCE [LARGE SCALE GENOMIC DNA]</scope>
    <source>
        <strain evidence="1 2">3872</strain>
    </source>
</reference>
<proteinExistence type="predicted"/>
<dbReference type="Proteomes" id="UP000016629">
    <property type="component" value="Chromosome"/>
</dbReference>
<accession>A0A806T0D1</accession>
<sequence>MEAIAVSLVALVAVVTGAELGVSALTVVVLNRVVAARAPAMAAVVTKVFLTCEVMDKSSRIDRLLILKLL</sequence>
<reference evidence="1 2" key="2">
    <citation type="journal article" name="FEMS Microbiol. Lett.">
        <title>Lactobacillus fermentum 3872 genome sequencing reveals plasmid and chromosomal genes potentially involved in a probiotic activity.</title>
        <authorList>
            <person name="Lehri B."/>
            <person name="Seddon A.M."/>
            <person name="Karlyshev A.V."/>
        </authorList>
    </citation>
    <scope>NUCLEOTIDE SEQUENCE [LARGE SCALE GENOMIC DNA]</scope>
    <source>
        <strain evidence="1 2">3872</strain>
    </source>
</reference>
<name>A0A806T0D1_LIMFE</name>
<gene>
    <name evidence="1" type="ORF">N573_000945</name>
</gene>
<organism evidence="1 2">
    <name type="scientific">Limosilactobacillus fermentum 3872</name>
    <dbReference type="NCBI Taxonomy" id="1381124"/>
    <lineage>
        <taxon>Bacteria</taxon>
        <taxon>Bacillati</taxon>
        <taxon>Bacillota</taxon>
        <taxon>Bacilli</taxon>
        <taxon>Lactobacillales</taxon>
        <taxon>Lactobacillaceae</taxon>
        <taxon>Limosilactobacillus</taxon>
    </lineage>
</organism>
<dbReference type="AlphaFoldDB" id="A0A806T0D1"/>
<dbReference type="EMBL" id="CP011536">
    <property type="protein sequence ID" value="AKM50406.1"/>
    <property type="molecule type" value="Genomic_DNA"/>
</dbReference>
<evidence type="ECO:0000313" key="2">
    <source>
        <dbReference type="Proteomes" id="UP000016629"/>
    </source>
</evidence>
<protein>
    <submittedName>
        <fullName evidence="1">Uncharacterized protein</fullName>
    </submittedName>
</protein>